<evidence type="ECO:0000256" key="1">
    <source>
        <dbReference type="SAM" id="MobiDB-lite"/>
    </source>
</evidence>
<accession>A0AAX3TBJ9</accession>
<keyword evidence="2" id="KW-0732">Signal</keyword>
<protein>
    <recommendedName>
        <fullName evidence="5">Lipoprotein</fullName>
    </recommendedName>
</protein>
<dbReference type="Proteomes" id="UP001213504">
    <property type="component" value="Chromosome"/>
</dbReference>
<dbReference type="AlphaFoldDB" id="A0AAX3TBJ9"/>
<evidence type="ECO:0000256" key="2">
    <source>
        <dbReference type="SAM" id="SignalP"/>
    </source>
</evidence>
<sequence length="256" mass="27638">MITVAHDRRRRLTAILAALVVGAGLAACATGPDGPERTPPARAAQDAHLPPGFDTTFRWTATGVLDPQSAEGTFVRAFTESFELANAGRSARWGYPGFTDAAPSNIDQMVTAYPPIQSTSGREVGTAFYQGLRRVDDNGWARIVMCRHGYRSVQQNGEWTVGYDTPRPVEIDIRRVGTDPAAAPRGGERTPGADVFGGWYTSRYDFAALYPTPTPDQKACAAMTPDGMPHWLPMADTEPWPAQQPVPGWSSYPGAA</sequence>
<feature type="chain" id="PRO_5043769096" description="Lipoprotein" evidence="2">
    <location>
        <begin position="30"/>
        <end position="256"/>
    </location>
</feature>
<evidence type="ECO:0000313" key="3">
    <source>
        <dbReference type="EMBL" id="WFP26459.1"/>
    </source>
</evidence>
<feature type="region of interest" description="Disordered" evidence="1">
    <location>
        <begin position="236"/>
        <end position="256"/>
    </location>
</feature>
<evidence type="ECO:0000313" key="4">
    <source>
        <dbReference type="Proteomes" id="UP001213504"/>
    </source>
</evidence>
<dbReference type="RefSeq" id="WP_165630254.1">
    <property type="nucleotide sequence ID" value="NZ_CP121270.1"/>
</dbReference>
<name>A0AAX3TBJ9_9ACTN</name>
<dbReference type="EMBL" id="CP121270">
    <property type="protein sequence ID" value="WFP26459.1"/>
    <property type="molecule type" value="Genomic_DNA"/>
</dbReference>
<organism evidence="3 4">
    <name type="scientific">Gordonia hongkongensis</name>
    <dbReference type="NCBI Taxonomy" id="1701090"/>
    <lineage>
        <taxon>Bacteria</taxon>
        <taxon>Bacillati</taxon>
        <taxon>Actinomycetota</taxon>
        <taxon>Actinomycetes</taxon>
        <taxon>Mycobacteriales</taxon>
        <taxon>Gordoniaceae</taxon>
        <taxon>Gordonia</taxon>
    </lineage>
</organism>
<evidence type="ECO:0008006" key="5">
    <source>
        <dbReference type="Google" id="ProtNLM"/>
    </source>
</evidence>
<proteinExistence type="predicted"/>
<feature type="signal peptide" evidence="2">
    <location>
        <begin position="1"/>
        <end position="29"/>
    </location>
</feature>
<gene>
    <name evidence="3" type="ORF">P9A14_08200</name>
</gene>
<reference evidence="3" key="1">
    <citation type="submission" date="2023-04" db="EMBL/GenBank/DDBJ databases">
        <title>Complete genome sequence of a phthalic acid esters degrading bacterial strain.</title>
        <authorList>
            <person name="Weng L."/>
            <person name="Jia Y."/>
            <person name="Ren L."/>
        </authorList>
    </citation>
    <scope>NUCLEOTIDE SEQUENCE</scope>
    <source>
        <strain evidence="3">RL-LY01</strain>
    </source>
</reference>